<name>A0A2D2LV27_FAUOS</name>
<feature type="domain" description="Radical SAM core" evidence="11">
    <location>
        <begin position="3"/>
        <end position="236"/>
    </location>
</feature>
<dbReference type="InterPro" id="IPR010723">
    <property type="entry name" value="HemN_C"/>
</dbReference>
<dbReference type="NCBIfam" id="TIGR00539">
    <property type="entry name" value="hemN_rel"/>
    <property type="match status" value="1"/>
</dbReference>
<keyword evidence="7 10" id="KW-0408">Iron</keyword>
<evidence type="ECO:0000256" key="6">
    <source>
        <dbReference type="ARBA" id="ARBA00022723"/>
    </source>
</evidence>
<dbReference type="GO" id="GO:0006779">
    <property type="term" value="P:porphyrin-containing compound biosynthetic process"/>
    <property type="evidence" value="ECO:0007669"/>
    <property type="project" value="InterPro"/>
</dbReference>
<dbReference type="STRING" id="34062.AXE82_02330"/>
<keyword evidence="10" id="KW-0963">Cytoplasm</keyword>
<dbReference type="PANTHER" id="PTHR13932">
    <property type="entry name" value="COPROPORPHYRINIGEN III OXIDASE"/>
    <property type="match status" value="1"/>
</dbReference>
<keyword evidence="6 10" id="KW-0479">Metal-binding</keyword>
<comment type="subcellular location">
    <subcellularLocation>
        <location evidence="10">Cytoplasm</location>
    </subcellularLocation>
</comment>
<evidence type="ECO:0000256" key="5">
    <source>
        <dbReference type="ARBA" id="ARBA00022691"/>
    </source>
</evidence>
<sequence>MPNPNLIPLSLYIHIPWCVKKCPYCDFNSHESRTSIDFVGYVDALLDDLKTQLSFVQGRKIATIFIGGGTPSLLPIAQYQQLFAGINAQLTLTHDCEITMEANPATVEHAPFHEYLAVGINRLSLGVQSFQTQKLAALGRIHNPQQALLAIVNAQQAGFKKLNVDLMHGLPNQTLTDALSDLQQAIDLGVSHISWYQLTIEPNTVFYRNTPILPDDEILVDIFEQGAQLLQANGFVQYEVSAWSRQADFQPSQHNLNYWQFGDYLAIGAGAHGKVTRPDGIYRFSKSRLPKDYRVNQSAIGWQAIEPSDLPFEFMMNGLRLKNGVPKQFWTQRTGLAWSVIEPQLIKLHNRGLVELSGDHIYCTAQGFLFLNQVLQEFLPHD</sequence>
<gene>
    <name evidence="12" type="ORF">NP7_06155</name>
</gene>
<dbReference type="Pfam" id="PF06969">
    <property type="entry name" value="HemN_C"/>
    <property type="match status" value="1"/>
</dbReference>
<evidence type="ECO:0000256" key="10">
    <source>
        <dbReference type="RuleBase" id="RU364116"/>
    </source>
</evidence>
<evidence type="ECO:0000259" key="11">
    <source>
        <dbReference type="PROSITE" id="PS51918"/>
    </source>
</evidence>
<keyword evidence="4 10" id="KW-0349">Heme</keyword>
<dbReference type="SFLD" id="SFLDG01065">
    <property type="entry name" value="anaerobic_coproporphyrinogen-I"/>
    <property type="match status" value="1"/>
</dbReference>
<keyword evidence="8 10" id="KW-0411">Iron-sulfur</keyword>
<dbReference type="InterPro" id="IPR004559">
    <property type="entry name" value="HemW-like"/>
</dbReference>
<evidence type="ECO:0000256" key="4">
    <source>
        <dbReference type="ARBA" id="ARBA00022617"/>
    </source>
</evidence>
<dbReference type="Pfam" id="PF04055">
    <property type="entry name" value="Radical_SAM"/>
    <property type="match status" value="1"/>
</dbReference>
<dbReference type="SFLD" id="SFLDS00029">
    <property type="entry name" value="Radical_SAM"/>
    <property type="match status" value="1"/>
</dbReference>
<comment type="cofactor">
    <cofactor evidence="1">
        <name>[4Fe-4S] cluster</name>
        <dbReference type="ChEBI" id="CHEBI:49883"/>
    </cofactor>
</comment>
<protein>
    <recommendedName>
        <fullName evidence="3 10">Heme chaperone HemW</fullName>
    </recommendedName>
</protein>
<dbReference type="SFLD" id="SFLDF00288">
    <property type="entry name" value="HemN-like__clustered_with_nucl"/>
    <property type="match status" value="1"/>
</dbReference>
<evidence type="ECO:0000313" key="12">
    <source>
        <dbReference type="EMBL" id="ATR78873.1"/>
    </source>
</evidence>
<accession>A0A2D2LV27</accession>
<organism evidence="12 13">
    <name type="scientific">Faucicola osloensis</name>
    <name type="common">Moraxella osloensis</name>
    <dbReference type="NCBI Taxonomy" id="34062"/>
    <lineage>
        <taxon>Bacteria</taxon>
        <taxon>Pseudomonadati</taxon>
        <taxon>Pseudomonadota</taxon>
        <taxon>Gammaproteobacteria</taxon>
        <taxon>Moraxellales</taxon>
        <taxon>Moraxellaceae</taxon>
        <taxon>Faucicola</taxon>
    </lineage>
</organism>
<keyword evidence="9 10" id="KW-0143">Chaperone</keyword>
<dbReference type="GO" id="GO:0005737">
    <property type="term" value="C:cytoplasm"/>
    <property type="evidence" value="ECO:0007669"/>
    <property type="project" value="UniProtKB-SubCell"/>
</dbReference>
<dbReference type="AlphaFoldDB" id="A0A2D2LV27"/>
<dbReference type="GO" id="GO:0004109">
    <property type="term" value="F:coproporphyrinogen oxidase activity"/>
    <property type="evidence" value="ECO:0007669"/>
    <property type="project" value="InterPro"/>
</dbReference>
<dbReference type="Proteomes" id="UP000229340">
    <property type="component" value="Chromosome"/>
</dbReference>
<dbReference type="EMBL" id="CP024443">
    <property type="protein sequence ID" value="ATR78873.1"/>
    <property type="molecule type" value="Genomic_DNA"/>
</dbReference>
<comment type="similarity">
    <text evidence="2">Belongs to the anaerobic coproporphyrinogen-III oxidase family. HemW subfamily.</text>
</comment>
<dbReference type="SFLD" id="SFLDF00562">
    <property type="entry name" value="HemN-like__clustered_with_heat"/>
    <property type="match status" value="1"/>
</dbReference>
<evidence type="ECO:0000256" key="9">
    <source>
        <dbReference type="ARBA" id="ARBA00023186"/>
    </source>
</evidence>
<comment type="function">
    <text evidence="10">Probably acts as a heme chaperone, transferring heme to an unknown acceptor. Binds one molecule of heme per monomer, possibly covalently. Binds 1 [4Fe-4S] cluster. The cluster is coordinated with 3 cysteines and an exchangeable S-adenosyl-L-methionine.</text>
</comment>
<dbReference type="SUPFAM" id="SSF102114">
    <property type="entry name" value="Radical SAM enzymes"/>
    <property type="match status" value="1"/>
</dbReference>
<evidence type="ECO:0000256" key="2">
    <source>
        <dbReference type="ARBA" id="ARBA00006100"/>
    </source>
</evidence>
<dbReference type="PROSITE" id="PS51918">
    <property type="entry name" value="RADICAL_SAM"/>
    <property type="match status" value="1"/>
</dbReference>
<keyword evidence="5 10" id="KW-0949">S-adenosyl-L-methionine</keyword>
<evidence type="ECO:0000256" key="7">
    <source>
        <dbReference type="ARBA" id="ARBA00023004"/>
    </source>
</evidence>
<reference evidence="13" key="1">
    <citation type="submission" date="2017-11" db="EMBL/GenBank/DDBJ databases">
        <title>Complete genome sequence of Moraxella osloensis NP7 isolated from human skin.</title>
        <authorList>
            <person name="Lee K."/>
            <person name="Lim J.Y."/>
            <person name="Hwang I."/>
        </authorList>
    </citation>
    <scope>NUCLEOTIDE SEQUENCE [LARGE SCALE GENOMIC DNA]</scope>
    <source>
        <strain evidence="13">NP7</strain>
    </source>
</reference>
<evidence type="ECO:0000256" key="3">
    <source>
        <dbReference type="ARBA" id="ARBA00017228"/>
    </source>
</evidence>
<keyword evidence="10" id="KW-0004">4Fe-4S</keyword>
<dbReference type="InterPro" id="IPR058240">
    <property type="entry name" value="rSAM_sf"/>
</dbReference>
<dbReference type="InterPro" id="IPR006638">
    <property type="entry name" value="Elp3/MiaA/NifB-like_rSAM"/>
</dbReference>
<dbReference type="InterPro" id="IPR034505">
    <property type="entry name" value="Coproporphyrinogen-III_oxidase"/>
</dbReference>
<dbReference type="GO" id="GO:0046872">
    <property type="term" value="F:metal ion binding"/>
    <property type="evidence" value="ECO:0007669"/>
    <property type="project" value="UniProtKB-UniRule"/>
</dbReference>
<dbReference type="GO" id="GO:0051539">
    <property type="term" value="F:4 iron, 4 sulfur cluster binding"/>
    <property type="evidence" value="ECO:0007669"/>
    <property type="project" value="UniProtKB-UniRule"/>
</dbReference>
<proteinExistence type="inferred from homology"/>
<dbReference type="InterPro" id="IPR013785">
    <property type="entry name" value="Aldolase_TIM"/>
</dbReference>
<dbReference type="Gene3D" id="3.20.20.70">
    <property type="entry name" value="Aldolase class I"/>
    <property type="match status" value="1"/>
</dbReference>
<evidence type="ECO:0000256" key="8">
    <source>
        <dbReference type="ARBA" id="ARBA00023014"/>
    </source>
</evidence>
<evidence type="ECO:0000313" key="13">
    <source>
        <dbReference type="Proteomes" id="UP000229340"/>
    </source>
</evidence>
<evidence type="ECO:0000256" key="1">
    <source>
        <dbReference type="ARBA" id="ARBA00001966"/>
    </source>
</evidence>
<dbReference type="RefSeq" id="WP_100270121.1">
    <property type="nucleotide sequence ID" value="NZ_CP024443.1"/>
</dbReference>
<dbReference type="PANTHER" id="PTHR13932:SF5">
    <property type="entry name" value="RADICAL S-ADENOSYL METHIONINE DOMAIN-CONTAINING PROTEIN 1, MITOCHONDRIAL"/>
    <property type="match status" value="1"/>
</dbReference>
<dbReference type="SMART" id="SM00729">
    <property type="entry name" value="Elp3"/>
    <property type="match status" value="1"/>
</dbReference>
<dbReference type="InterPro" id="IPR007197">
    <property type="entry name" value="rSAM"/>
</dbReference>